<name>A0A482TBC4_9EURY</name>
<dbReference type="EMBL" id="RZHH01000002">
    <property type="protein sequence ID" value="RYJ14012.1"/>
    <property type="molecule type" value="Genomic_DNA"/>
</dbReference>
<dbReference type="GO" id="GO:0030127">
    <property type="term" value="C:COPII vesicle coat"/>
    <property type="evidence" value="ECO:0007669"/>
    <property type="project" value="InterPro"/>
</dbReference>
<evidence type="ECO:0000313" key="1">
    <source>
        <dbReference type="EMBL" id="QIB74737.1"/>
    </source>
</evidence>
<organism evidence="2 3">
    <name type="scientific">Halogeometricum borinquense</name>
    <dbReference type="NCBI Taxonomy" id="60847"/>
    <lineage>
        <taxon>Archaea</taxon>
        <taxon>Methanobacteriati</taxon>
        <taxon>Methanobacteriota</taxon>
        <taxon>Stenosarchaea group</taxon>
        <taxon>Halobacteria</taxon>
        <taxon>Halobacteriales</taxon>
        <taxon>Haloferacaceae</taxon>
        <taxon>Halogeometricum</taxon>
    </lineage>
</organism>
<dbReference type="GO" id="GO:0008270">
    <property type="term" value="F:zinc ion binding"/>
    <property type="evidence" value="ECO:0007669"/>
    <property type="project" value="InterPro"/>
</dbReference>
<dbReference type="OMA" id="WHYVCPE"/>
<dbReference type="Proteomes" id="UP000294028">
    <property type="component" value="Unassembled WGS sequence"/>
</dbReference>
<dbReference type="InterPro" id="IPR049703">
    <property type="entry name" value="HVO_2901-like"/>
</dbReference>
<reference evidence="1 4" key="2">
    <citation type="submission" date="2020-02" db="EMBL/GenBank/DDBJ databases">
        <title>Whole genome sequence of Halogeometricum borinquense strain wsp4.</title>
        <authorList>
            <person name="Verma D.K."/>
            <person name="Gopal K."/>
            <person name="Prasad E.S."/>
        </authorList>
    </citation>
    <scope>NUCLEOTIDE SEQUENCE [LARGE SCALE GENOMIC DNA]</scope>
    <source>
        <strain evidence="1">Wsp4</strain>
        <strain evidence="4">wsp4</strain>
    </source>
</reference>
<protein>
    <recommendedName>
        <fullName evidence="5">Small CPxCG-related zinc finger protein</fullName>
    </recommendedName>
</protein>
<proteinExistence type="predicted"/>
<evidence type="ECO:0000313" key="2">
    <source>
        <dbReference type="EMBL" id="RYJ14012.1"/>
    </source>
</evidence>
<reference evidence="2 3" key="1">
    <citation type="submission" date="2018-12" db="EMBL/GenBank/DDBJ databases">
        <title>Genome analysis provides insights into bioremediation potentialities of Halogeometricum borinquense strain N11.</title>
        <authorList>
            <person name="Najjari A."/>
            <person name="Youssef N."/>
            <person name="Fhoula I."/>
            <person name="Ben Dhia O."/>
            <person name="Mahjoubi M."/>
            <person name="Ouzari H.I."/>
            <person name="Cherif A."/>
        </authorList>
    </citation>
    <scope>NUCLEOTIDE SEQUENCE [LARGE SCALE GENOMIC DNA]</scope>
    <source>
        <strain evidence="2 3">N11</strain>
    </source>
</reference>
<sequence>MLESVELLTMPSLQYQREQGRDMLECRSCGATFPEGQATNDGWHYECPQCNEANGIGQGLRRI</sequence>
<dbReference type="InterPro" id="IPR036174">
    <property type="entry name" value="Znf_Sec23_Sec24_sf"/>
</dbReference>
<evidence type="ECO:0000313" key="4">
    <source>
        <dbReference type="Proteomes" id="UP000465846"/>
    </source>
</evidence>
<dbReference type="SUPFAM" id="SSF82919">
    <property type="entry name" value="Zn-finger domain of Sec23/24"/>
    <property type="match status" value="1"/>
</dbReference>
<dbReference type="NCBIfam" id="NF041915">
    <property type="entry name" value="HVO_2901"/>
    <property type="match status" value="1"/>
</dbReference>
<accession>A0A482TBC4</accession>
<gene>
    <name evidence="2" type="ORF">ELS19_08565</name>
    <name evidence="1" type="ORF">G3I44_10845</name>
</gene>
<dbReference type="AlphaFoldDB" id="A0A482TBC4"/>
<evidence type="ECO:0000313" key="3">
    <source>
        <dbReference type="Proteomes" id="UP000294028"/>
    </source>
</evidence>
<dbReference type="GO" id="GO:0006886">
    <property type="term" value="P:intracellular protein transport"/>
    <property type="evidence" value="ECO:0007669"/>
    <property type="project" value="InterPro"/>
</dbReference>
<evidence type="ECO:0008006" key="5">
    <source>
        <dbReference type="Google" id="ProtNLM"/>
    </source>
</evidence>
<dbReference type="EMBL" id="CP048739">
    <property type="protein sequence ID" value="QIB74737.1"/>
    <property type="molecule type" value="Genomic_DNA"/>
</dbReference>
<dbReference type="GO" id="GO:0006888">
    <property type="term" value="P:endoplasmic reticulum to Golgi vesicle-mediated transport"/>
    <property type="evidence" value="ECO:0007669"/>
    <property type="project" value="InterPro"/>
</dbReference>
<dbReference type="Proteomes" id="UP000465846">
    <property type="component" value="Chromosome"/>
</dbReference>